<evidence type="ECO:0000256" key="1">
    <source>
        <dbReference type="ARBA" id="ARBA00008754"/>
    </source>
</evidence>
<feature type="binding site" evidence="4">
    <location>
        <position position="107"/>
    </location>
    <ligand>
        <name>D-ribulose 5-phosphate</name>
        <dbReference type="ChEBI" id="CHEBI:58121"/>
    </ligand>
</feature>
<dbReference type="InterPro" id="IPR003500">
    <property type="entry name" value="RpiB_LacA_LacB"/>
</dbReference>
<feature type="active site" description="Proton acceptor" evidence="3">
    <location>
        <position position="73"/>
    </location>
</feature>
<dbReference type="NCBIfam" id="NF004051">
    <property type="entry name" value="PRK05571.1"/>
    <property type="match status" value="1"/>
</dbReference>
<feature type="binding site" evidence="4">
    <location>
        <position position="117"/>
    </location>
    <ligand>
        <name>D-ribulose 5-phosphate</name>
        <dbReference type="ChEBI" id="CHEBI:58121"/>
    </ligand>
</feature>
<dbReference type="NCBIfam" id="TIGR00689">
    <property type="entry name" value="rpiB_lacA_lacB"/>
    <property type="match status" value="1"/>
</dbReference>
<dbReference type="EMBL" id="LIIK01000003">
    <property type="protein sequence ID" value="KQM09549.1"/>
    <property type="molecule type" value="Genomic_DNA"/>
</dbReference>
<organism evidence="5 6">
    <name type="scientific">Candidatus [Bacteroides] periocalifornicus</name>
    <dbReference type="NCBI Taxonomy" id="1702214"/>
    <lineage>
        <taxon>Bacteria</taxon>
        <taxon>Pseudomonadati</taxon>
        <taxon>Bacteroidota</taxon>
    </lineage>
</organism>
<feature type="binding site" evidence="4">
    <location>
        <begin position="74"/>
        <end position="78"/>
    </location>
    <ligand>
        <name>D-ribulose 5-phosphate</name>
        <dbReference type="ChEBI" id="CHEBI:58121"/>
    </ligand>
</feature>
<dbReference type="Gene3D" id="3.40.1400.10">
    <property type="entry name" value="Sugar-phosphate isomerase, RpiB/LacA/LacB"/>
    <property type="match status" value="1"/>
</dbReference>
<feature type="binding site" evidence="4">
    <location>
        <position position="144"/>
    </location>
    <ligand>
        <name>D-ribulose 5-phosphate</name>
        <dbReference type="ChEBI" id="CHEBI:58121"/>
    </ligand>
</feature>
<gene>
    <name evidence="5" type="ORF">AL399_01300</name>
</gene>
<evidence type="ECO:0000313" key="5">
    <source>
        <dbReference type="EMBL" id="KQM09549.1"/>
    </source>
</evidence>
<dbReference type="PANTHER" id="PTHR30345">
    <property type="entry name" value="RIBOSE-5-PHOSPHATE ISOMERASE B"/>
    <property type="match status" value="1"/>
</dbReference>
<proteinExistence type="inferred from homology"/>
<dbReference type="GO" id="GO:0009052">
    <property type="term" value="P:pentose-phosphate shunt, non-oxidative branch"/>
    <property type="evidence" value="ECO:0007669"/>
    <property type="project" value="TreeGrafter"/>
</dbReference>
<dbReference type="InterPro" id="IPR036569">
    <property type="entry name" value="RpiB_LacA_LacB_sf"/>
</dbReference>
<sequence length="150" mass="16253">MDTYSSPQTRIGLAADHAGYPLKQYLKEYLQHAGFTVVDFGANSTDSVDYPDYAHPLAQAIQSHAVDCGVAVCGSGNGISMALNHQHGIRAALCWLPELARLARAHNDANVLTLPGRFIASSTAVECLQAFMETPFEGGRHQRRIDKIEG</sequence>
<evidence type="ECO:0000313" key="6">
    <source>
        <dbReference type="Proteomes" id="UP000054172"/>
    </source>
</evidence>
<accession>A0A0Q4B9F2</accession>
<dbReference type="SUPFAM" id="SSF89623">
    <property type="entry name" value="Ribose/Galactose isomerase RpiB/AlsB"/>
    <property type="match status" value="1"/>
</dbReference>
<feature type="active site" description="Proton donor" evidence="3">
    <location>
        <position position="106"/>
    </location>
</feature>
<dbReference type="GO" id="GO:0019316">
    <property type="term" value="P:D-allose catabolic process"/>
    <property type="evidence" value="ECO:0007669"/>
    <property type="project" value="TreeGrafter"/>
</dbReference>
<name>A0A0Q4B9F2_9BACT</name>
<comment type="similarity">
    <text evidence="1">Belongs to the LacAB/RpiB family.</text>
</comment>
<dbReference type="InterPro" id="IPR004785">
    <property type="entry name" value="RpiB"/>
</dbReference>
<dbReference type="STRING" id="1702214.AL399_01300"/>
<protein>
    <submittedName>
        <fullName evidence="5">Ribose 5-phosphate isomerase</fullName>
    </submittedName>
</protein>
<dbReference type="PANTHER" id="PTHR30345:SF0">
    <property type="entry name" value="DNA DAMAGE-REPAIR_TOLERATION PROTEIN DRT102"/>
    <property type="match status" value="1"/>
</dbReference>
<keyword evidence="6" id="KW-1185">Reference proteome</keyword>
<feature type="binding site" evidence="4">
    <location>
        <position position="140"/>
    </location>
    <ligand>
        <name>D-ribulose 5-phosphate</name>
        <dbReference type="ChEBI" id="CHEBI:58121"/>
    </ligand>
</feature>
<comment type="caution">
    <text evidence="5">The sequence shown here is derived from an EMBL/GenBank/DDBJ whole genome shotgun (WGS) entry which is preliminary data.</text>
</comment>
<dbReference type="AlphaFoldDB" id="A0A0Q4B9F2"/>
<evidence type="ECO:0000256" key="2">
    <source>
        <dbReference type="ARBA" id="ARBA00023235"/>
    </source>
</evidence>
<dbReference type="Pfam" id="PF02502">
    <property type="entry name" value="LacAB_rpiB"/>
    <property type="match status" value="1"/>
</dbReference>
<dbReference type="PIRSF" id="PIRSF005384">
    <property type="entry name" value="RpiB_LacA_B"/>
    <property type="match status" value="1"/>
</dbReference>
<dbReference type="NCBIfam" id="TIGR01120">
    <property type="entry name" value="rpiB"/>
    <property type="match status" value="1"/>
</dbReference>
<evidence type="ECO:0000256" key="4">
    <source>
        <dbReference type="PIRSR" id="PIRSR005384-2"/>
    </source>
</evidence>
<dbReference type="GO" id="GO:0004751">
    <property type="term" value="F:ribose-5-phosphate isomerase activity"/>
    <property type="evidence" value="ECO:0007669"/>
    <property type="project" value="TreeGrafter"/>
</dbReference>
<reference evidence="5" key="1">
    <citation type="submission" date="2015-08" db="EMBL/GenBank/DDBJ databases">
        <title>Candidatus Bacteriodes Periocalifornicus.</title>
        <authorList>
            <person name="McLean J.S."/>
            <person name="Kelley S."/>
        </authorList>
    </citation>
    <scope>NUCLEOTIDE SEQUENCE [LARGE SCALE GENOMIC DNA]</scope>
    <source>
        <strain evidence="5">12B</strain>
    </source>
</reference>
<dbReference type="PATRIC" id="fig|1702214.3.peg.1737"/>
<evidence type="ECO:0000256" key="3">
    <source>
        <dbReference type="PIRSR" id="PIRSR005384-1"/>
    </source>
</evidence>
<feature type="binding site" evidence="4">
    <location>
        <begin position="16"/>
        <end position="17"/>
    </location>
    <ligand>
        <name>D-ribulose 5-phosphate</name>
        <dbReference type="ChEBI" id="CHEBI:58121"/>
    </ligand>
</feature>
<keyword evidence="2 5" id="KW-0413">Isomerase</keyword>
<dbReference type="Proteomes" id="UP000054172">
    <property type="component" value="Unassembled WGS sequence"/>
</dbReference>